<accession>A0AAN6YJ22</accession>
<dbReference type="GO" id="GO:0046872">
    <property type="term" value="F:metal ion binding"/>
    <property type="evidence" value="ECO:0007669"/>
    <property type="project" value="UniProtKB-KW"/>
</dbReference>
<sequence length="632" mass="70143">MARAAWYGSRIVMRQVSAESPGIFDFIIDLHHACNGDWESLLSSGISSEELDNFLEYAAMFLCNLGNYYGEGDQKFVPNLTEEALRKIAAVSPKTKDGLEKIIGPMLAIPPFGLGYPSKNAELAYYPGAEDAGPISQEEVAKVPEVMGNRSIGPENTRLRKLIQDGKPIFHLLQASAETGDSPQELADGVFLVKGDHSDELAKVCQALEKAREHAGSEKQSRFLEHYIECFRTGSLEAFQESQKGWVTDVAARVENLIGFIEPYRDPAGIRAEWEAMVGIADPDEAARLGRFVESSTAVIRQLPWAVEGENNGKGPFEKSLFDAPDFTSVHALAVCASIVFEAANLPNYEYIRENYGFKNVVLANRLSANNNPELPCHWLVGHGTGKLLSETSPGVFNFDQKNPPTNPITGKAVTSYYRPGQIWGSVFGKLGGTVEECRAILVSEYLMDSKEVLEIFGYTDNSSEITANDLLYATYLNIGVDGLQALQHYNIQNHAWGQVHHQAHFSILKHLLQEGDGVISITHDVESSSLKVQVDRSKILSHGKPALGCYLLCLHIWRCTADVSSCKDYYEPLCAVDGEYDEWRKIVCSKPNPRWKFVQPNTFVNEHGGVDIKVYEESNRGIIQSWVERDI</sequence>
<organism evidence="3 4">
    <name type="scientific">Rhypophila decipiens</name>
    <dbReference type="NCBI Taxonomy" id="261697"/>
    <lineage>
        <taxon>Eukaryota</taxon>
        <taxon>Fungi</taxon>
        <taxon>Dikarya</taxon>
        <taxon>Ascomycota</taxon>
        <taxon>Pezizomycotina</taxon>
        <taxon>Sordariomycetes</taxon>
        <taxon>Sordariomycetidae</taxon>
        <taxon>Sordariales</taxon>
        <taxon>Naviculisporaceae</taxon>
        <taxon>Rhypophila</taxon>
    </lineage>
</organism>
<dbReference type="GO" id="GO:0005737">
    <property type="term" value="C:cytoplasm"/>
    <property type="evidence" value="ECO:0007669"/>
    <property type="project" value="TreeGrafter"/>
</dbReference>
<name>A0AAN6YJ22_9PEZI</name>
<dbReference type="AlphaFoldDB" id="A0AAN6YJ22"/>
<keyword evidence="4" id="KW-1185">Reference proteome</keyword>
<protein>
    <submittedName>
        <fullName evidence="3">Peptidase M49, dipeptidyl-peptidase III</fullName>
    </submittedName>
</protein>
<keyword evidence="2" id="KW-0378">Hydrolase</keyword>
<gene>
    <name evidence="3" type="ORF">QBC37DRAFT_469241</name>
</gene>
<evidence type="ECO:0000313" key="3">
    <source>
        <dbReference type="EMBL" id="KAK4219358.1"/>
    </source>
</evidence>
<reference evidence="3" key="1">
    <citation type="journal article" date="2023" name="Mol. Phylogenet. Evol.">
        <title>Genome-scale phylogeny and comparative genomics of the fungal order Sordariales.</title>
        <authorList>
            <person name="Hensen N."/>
            <person name="Bonometti L."/>
            <person name="Westerberg I."/>
            <person name="Brannstrom I.O."/>
            <person name="Guillou S."/>
            <person name="Cros-Aarteil S."/>
            <person name="Calhoun S."/>
            <person name="Haridas S."/>
            <person name="Kuo A."/>
            <person name="Mondo S."/>
            <person name="Pangilinan J."/>
            <person name="Riley R."/>
            <person name="LaButti K."/>
            <person name="Andreopoulos B."/>
            <person name="Lipzen A."/>
            <person name="Chen C."/>
            <person name="Yan M."/>
            <person name="Daum C."/>
            <person name="Ng V."/>
            <person name="Clum A."/>
            <person name="Steindorff A."/>
            <person name="Ohm R.A."/>
            <person name="Martin F."/>
            <person name="Silar P."/>
            <person name="Natvig D.O."/>
            <person name="Lalanne C."/>
            <person name="Gautier V."/>
            <person name="Ament-Velasquez S.L."/>
            <person name="Kruys A."/>
            <person name="Hutchinson M.I."/>
            <person name="Powell A.J."/>
            <person name="Barry K."/>
            <person name="Miller A.N."/>
            <person name="Grigoriev I.V."/>
            <person name="Debuchy R."/>
            <person name="Gladieux P."/>
            <person name="Hiltunen Thoren M."/>
            <person name="Johannesson H."/>
        </authorList>
    </citation>
    <scope>NUCLEOTIDE SEQUENCE</scope>
    <source>
        <strain evidence="3">PSN293</strain>
    </source>
</reference>
<dbReference type="Gene3D" id="3.30.540.30">
    <property type="match status" value="3"/>
</dbReference>
<dbReference type="GO" id="GO:0008239">
    <property type="term" value="F:dipeptidyl-peptidase activity"/>
    <property type="evidence" value="ECO:0007669"/>
    <property type="project" value="TreeGrafter"/>
</dbReference>
<dbReference type="Pfam" id="PF03571">
    <property type="entry name" value="Peptidase_M49"/>
    <property type="match status" value="2"/>
</dbReference>
<keyword evidence="1" id="KW-0479">Metal-binding</keyword>
<proteinExistence type="predicted"/>
<reference evidence="3" key="2">
    <citation type="submission" date="2023-05" db="EMBL/GenBank/DDBJ databases">
        <authorList>
            <consortium name="Lawrence Berkeley National Laboratory"/>
            <person name="Steindorff A."/>
            <person name="Hensen N."/>
            <person name="Bonometti L."/>
            <person name="Westerberg I."/>
            <person name="Brannstrom I.O."/>
            <person name="Guillou S."/>
            <person name="Cros-Aarteil S."/>
            <person name="Calhoun S."/>
            <person name="Haridas S."/>
            <person name="Kuo A."/>
            <person name="Mondo S."/>
            <person name="Pangilinan J."/>
            <person name="Riley R."/>
            <person name="Labutti K."/>
            <person name="Andreopoulos B."/>
            <person name="Lipzen A."/>
            <person name="Chen C."/>
            <person name="Yanf M."/>
            <person name="Daum C."/>
            <person name="Ng V."/>
            <person name="Clum A."/>
            <person name="Ohm R."/>
            <person name="Martin F."/>
            <person name="Silar P."/>
            <person name="Natvig D."/>
            <person name="Lalanne C."/>
            <person name="Gautier V."/>
            <person name="Ament-Velasquez S.L."/>
            <person name="Kruys A."/>
            <person name="Hutchinson M.I."/>
            <person name="Powell A.J."/>
            <person name="Barry K."/>
            <person name="Miller A.N."/>
            <person name="Grigoriev I.V."/>
            <person name="Debuchy R."/>
            <person name="Gladieux P."/>
            <person name="Thoren M.H."/>
            <person name="Johannesson H."/>
        </authorList>
    </citation>
    <scope>NUCLEOTIDE SEQUENCE</scope>
    <source>
        <strain evidence="3">PSN293</strain>
    </source>
</reference>
<comment type="caution">
    <text evidence="3">The sequence shown here is derived from an EMBL/GenBank/DDBJ whole genome shotgun (WGS) entry which is preliminary data.</text>
</comment>
<dbReference type="Proteomes" id="UP001301769">
    <property type="component" value="Unassembled WGS sequence"/>
</dbReference>
<evidence type="ECO:0000256" key="2">
    <source>
        <dbReference type="ARBA" id="ARBA00022801"/>
    </source>
</evidence>
<evidence type="ECO:0000313" key="4">
    <source>
        <dbReference type="Proteomes" id="UP001301769"/>
    </source>
</evidence>
<evidence type="ECO:0000256" key="1">
    <source>
        <dbReference type="ARBA" id="ARBA00022723"/>
    </source>
</evidence>
<dbReference type="EMBL" id="MU858048">
    <property type="protein sequence ID" value="KAK4219358.1"/>
    <property type="molecule type" value="Genomic_DNA"/>
</dbReference>
<dbReference type="PANTHER" id="PTHR23422">
    <property type="entry name" value="DIPEPTIDYL PEPTIDASE III-RELATED"/>
    <property type="match status" value="1"/>
</dbReference>
<dbReference type="InterPro" id="IPR039461">
    <property type="entry name" value="Peptidase_M49"/>
</dbReference>
<dbReference type="PANTHER" id="PTHR23422:SF11">
    <property type="entry name" value="DIPEPTIDYL PEPTIDASE 3"/>
    <property type="match status" value="1"/>
</dbReference>